<comment type="cofactor">
    <cofactor evidence="2">
        <name>Zn(2+)</name>
        <dbReference type="ChEBI" id="CHEBI:29105"/>
    </cofactor>
</comment>
<evidence type="ECO:0000259" key="14">
    <source>
        <dbReference type="Pfam" id="PF11940"/>
    </source>
</evidence>
<keyword evidence="8" id="KW-0479">Metal-binding</keyword>
<evidence type="ECO:0000256" key="6">
    <source>
        <dbReference type="ARBA" id="ARBA00022438"/>
    </source>
</evidence>
<dbReference type="Pfam" id="PF11940">
    <property type="entry name" value="DUF3458"/>
    <property type="match status" value="1"/>
</dbReference>
<dbReference type="InterPro" id="IPR027268">
    <property type="entry name" value="Peptidase_M4/M1_CTD_sf"/>
</dbReference>
<dbReference type="Gene3D" id="1.25.50.10">
    <property type="entry name" value="Peptidase M1, alanyl aminopeptidase, C-terminal domain"/>
    <property type="match status" value="1"/>
</dbReference>
<dbReference type="SUPFAM" id="SSF63737">
    <property type="entry name" value="Leukotriene A4 hydrolase N-terminal domain"/>
    <property type="match status" value="1"/>
</dbReference>
<evidence type="ECO:0000256" key="1">
    <source>
        <dbReference type="ARBA" id="ARBA00000098"/>
    </source>
</evidence>
<dbReference type="FunFam" id="3.30.2010.30:FF:000002">
    <property type="entry name" value="Putative aminopeptidase N"/>
    <property type="match status" value="1"/>
</dbReference>
<dbReference type="CDD" id="cd09600">
    <property type="entry name" value="M1_APN"/>
    <property type="match status" value="1"/>
</dbReference>
<protein>
    <recommendedName>
        <fullName evidence="5 12">Aminopeptidase N</fullName>
        <ecNumber evidence="4 12">3.4.11.2</ecNumber>
    </recommendedName>
</protein>
<feature type="domain" description="Aminopeptidase N-like N-terminal" evidence="16">
    <location>
        <begin position="109"/>
        <end position="192"/>
    </location>
</feature>
<keyword evidence="11" id="KW-0482">Metalloprotease</keyword>
<dbReference type="PATRIC" id="fig|106634.4.peg.416"/>
<evidence type="ECO:0000313" key="17">
    <source>
        <dbReference type="EMBL" id="AKJ94229.1"/>
    </source>
</evidence>
<dbReference type="Proteomes" id="UP000064201">
    <property type="component" value="Chromosome"/>
</dbReference>
<dbReference type="EC" id="3.4.11.2" evidence="4 12"/>
<dbReference type="InterPro" id="IPR045357">
    <property type="entry name" value="Aminopeptidase_N-like_N"/>
</dbReference>
<keyword evidence="10" id="KW-0862">Zinc</keyword>
<evidence type="ECO:0000256" key="12">
    <source>
        <dbReference type="NCBIfam" id="TIGR02414"/>
    </source>
</evidence>
<dbReference type="InterPro" id="IPR024601">
    <property type="entry name" value="Peptidase_M1_pepN_C"/>
</dbReference>
<dbReference type="KEGG" id="tvr:TVD_02050"/>
<sequence>MRDASPLAVYLNDYQPPAFVVESLELDFDLAAAATEVTTRMAVRRNPEAVEPDAPLRMYGDGVELVSFTVDGAKPAEGLLEQDAEGLLLHGLPEAARLEIVSRCHPEQNTQLEGLYASSGNLCTQCEPEGFRRITFFPDRPDVLTTYRVRLEADRVQYPVLLANGNRVEAGELDGGRHYAVWEDPFLKPSYLFALVAGDLACQRDTFTTMSGREVQLELYVEAHNADRCDHALASLKRAMRFDEEAFGREYDLDVYMIVAVDDFNMGAMENKGLNLFNAKYVLASPDTATDDDFVAIESVIAHEYFHNWSGNRVTCRDWFQLSLKEGLTVFRDQEFTTDCTLFGVKRIDDVAMLRAFQFPEDAGPLAHPVRPDHYAEINNFYTLTVYEKGAELIRMLRTLIGRETFRRGLDVYFERFDGQAVTTDDFVAVMAEVSGRNLTPFKRWYTQAGTPRVTAATSFDGPGGQARITLTQETPPTPGQEHKEPVVIPMRVAFLDAEGRRITAHQKGGEVQDEWVLELSEGEQTFRFEELSDSPTAISWLRGFSAPVILNANQGVDELAHLLAYDDDAFARWEAAQTLFRRAIRSRIEHDAADTALEAAIEHALAALLRDDAIEPVLLATILQLPPTRELAELFERVDPVRLRNERDDLEKRLYMPLTDAMQQIQPKLDDVDNGAFTAEAMGRRQLRNRLLALRVAARDQAAVPEALAQYQKARSQTMRMGALNAVNELDHEARQVLLADFEKRYRDDPLVLDKYFGLQAGSQVAGGFERLDALLEHPGFRWTNPNRVRAVLGPFMARNERHFHQDDGEGYRRMGGFVEKLDAMNPQTAARLAQPLTRWRKVDTGRGEQMRAELERLAALEVSRDLRDVIERALA</sequence>
<dbReference type="GO" id="GO:0016285">
    <property type="term" value="F:alanyl aminopeptidase activity"/>
    <property type="evidence" value="ECO:0007669"/>
    <property type="project" value="UniProtKB-EC"/>
</dbReference>
<dbReference type="Pfam" id="PF17900">
    <property type="entry name" value="Peptidase_M1_N"/>
    <property type="match status" value="1"/>
</dbReference>
<dbReference type="NCBIfam" id="TIGR02414">
    <property type="entry name" value="pepN_proteo"/>
    <property type="match status" value="1"/>
</dbReference>
<keyword evidence="9" id="KW-0378">Hydrolase</keyword>
<evidence type="ECO:0000313" key="18">
    <source>
        <dbReference type="Proteomes" id="UP000064201"/>
    </source>
</evidence>
<evidence type="ECO:0000256" key="5">
    <source>
        <dbReference type="ARBA" id="ARBA00015611"/>
    </source>
</evidence>
<dbReference type="OrthoDB" id="100605at2"/>
<dbReference type="GO" id="GO:0008237">
    <property type="term" value="F:metallopeptidase activity"/>
    <property type="evidence" value="ECO:0007669"/>
    <property type="project" value="UniProtKB-UniRule"/>
</dbReference>
<evidence type="ECO:0000256" key="11">
    <source>
        <dbReference type="ARBA" id="ARBA00023049"/>
    </source>
</evidence>
<comment type="similarity">
    <text evidence="3">Belongs to the peptidase M1 family.</text>
</comment>
<dbReference type="AlphaFoldDB" id="A0A0G3G1H6"/>
<dbReference type="InterPro" id="IPR012779">
    <property type="entry name" value="Peptidase_M1_pepN"/>
</dbReference>
<comment type="catalytic activity">
    <reaction evidence="1">
        <text>Release of an N-terminal amino acid, Xaa-|-Yaa- from a peptide, amide or arylamide. Xaa is preferably Ala, but may be most amino acids including Pro (slow action). When a terminal hydrophobic residue is followed by a prolyl residue, the two may be released as an intact Xaa-Pro dipeptide.</text>
        <dbReference type="EC" id="3.4.11.2"/>
    </reaction>
</comment>
<dbReference type="STRING" id="106634.TVD_02050"/>
<feature type="domain" description="Peptidase M1 alanyl aminopeptidase C-terminal" evidence="15">
    <location>
        <begin position="558"/>
        <end position="877"/>
    </location>
</feature>
<dbReference type="Gene3D" id="3.30.2010.30">
    <property type="match status" value="1"/>
</dbReference>
<dbReference type="PRINTS" id="PR00756">
    <property type="entry name" value="ALADIPTASE"/>
</dbReference>
<dbReference type="GO" id="GO:0006508">
    <property type="term" value="P:proteolysis"/>
    <property type="evidence" value="ECO:0007669"/>
    <property type="project" value="UniProtKB-UniRule"/>
</dbReference>
<dbReference type="InterPro" id="IPR038438">
    <property type="entry name" value="PepN_Ig-like_sf"/>
</dbReference>
<gene>
    <name evidence="17" type="primary">pepN</name>
    <name evidence="17" type="ORF">TVD_02050</name>
</gene>
<dbReference type="Pfam" id="PF17432">
    <property type="entry name" value="DUF3458_C"/>
    <property type="match status" value="1"/>
</dbReference>
<evidence type="ECO:0000256" key="10">
    <source>
        <dbReference type="ARBA" id="ARBA00022833"/>
    </source>
</evidence>
<dbReference type="InterPro" id="IPR037144">
    <property type="entry name" value="Peptidase_M1_pepN_C_sf"/>
</dbReference>
<evidence type="ECO:0000256" key="8">
    <source>
        <dbReference type="ARBA" id="ARBA00022723"/>
    </source>
</evidence>
<dbReference type="EMBL" id="CP011367">
    <property type="protein sequence ID" value="AKJ94229.1"/>
    <property type="molecule type" value="Genomic_DNA"/>
</dbReference>
<evidence type="ECO:0000259" key="13">
    <source>
        <dbReference type="Pfam" id="PF01433"/>
    </source>
</evidence>
<name>A0A0G3G1H6_9GAMM</name>
<keyword evidence="7" id="KW-0645">Protease</keyword>
<dbReference type="Gene3D" id="2.60.40.1840">
    <property type="match status" value="1"/>
</dbReference>
<dbReference type="InterPro" id="IPR001930">
    <property type="entry name" value="Peptidase_M1"/>
</dbReference>
<feature type="domain" description="Peptidase M1 membrane alanine aminopeptidase" evidence="13">
    <location>
        <begin position="232"/>
        <end position="444"/>
    </location>
</feature>
<evidence type="ECO:0000259" key="16">
    <source>
        <dbReference type="Pfam" id="PF17900"/>
    </source>
</evidence>
<dbReference type="PANTHER" id="PTHR46322">
    <property type="entry name" value="PUROMYCIN-SENSITIVE AMINOPEPTIDASE"/>
    <property type="match status" value="1"/>
</dbReference>
<evidence type="ECO:0000256" key="7">
    <source>
        <dbReference type="ARBA" id="ARBA00022670"/>
    </source>
</evidence>
<evidence type="ECO:0000256" key="2">
    <source>
        <dbReference type="ARBA" id="ARBA00001947"/>
    </source>
</evidence>
<feature type="domain" description="Peptidase M1 alanyl aminopeptidase Ig-like fold" evidence="14">
    <location>
        <begin position="450"/>
        <end position="553"/>
    </location>
</feature>
<dbReference type="Gene3D" id="1.10.390.10">
    <property type="entry name" value="Neutral Protease Domain 2"/>
    <property type="match status" value="1"/>
</dbReference>
<reference evidence="17 18" key="1">
    <citation type="submission" date="2015-04" db="EMBL/GenBank/DDBJ databases">
        <title>Complete Sequence for the Genome of the Thioalkalivibrio versutus D301.</title>
        <authorList>
            <person name="Mu T."/>
            <person name="Zhou J."/>
            <person name="Xu X."/>
        </authorList>
    </citation>
    <scope>NUCLEOTIDE SEQUENCE [LARGE SCALE GENOMIC DNA]</scope>
    <source>
        <strain evidence="17 18">D301</strain>
    </source>
</reference>
<dbReference type="RefSeq" id="WP_047250690.1">
    <property type="nucleotide sequence ID" value="NZ_CP011367.1"/>
</dbReference>
<evidence type="ECO:0000256" key="4">
    <source>
        <dbReference type="ARBA" id="ARBA00012564"/>
    </source>
</evidence>
<accession>A0A0G3G1H6</accession>
<keyword evidence="18" id="KW-1185">Reference proteome</keyword>
<evidence type="ECO:0000256" key="9">
    <source>
        <dbReference type="ARBA" id="ARBA00022801"/>
    </source>
</evidence>
<dbReference type="Gene3D" id="2.60.40.1730">
    <property type="entry name" value="tricorn interacting facor f3 domain"/>
    <property type="match status" value="1"/>
</dbReference>
<dbReference type="InterPro" id="IPR014782">
    <property type="entry name" value="Peptidase_M1_dom"/>
</dbReference>
<keyword evidence="6 17" id="KW-0031">Aminopeptidase</keyword>
<evidence type="ECO:0000259" key="15">
    <source>
        <dbReference type="Pfam" id="PF17432"/>
    </source>
</evidence>
<dbReference type="GO" id="GO:0008270">
    <property type="term" value="F:zinc ion binding"/>
    <property type="evidence" value="ECO:0007669"/>
    <property type="project" value="InterPro"/>
</dbReference>
<dbReference type="InterPro" id="IPR042097">
    <property type="entry name" value="Aminopeptidase_N-like_N_sf"/>
</dbReference>
<dbReference type="Pfam" id="PF01433">
    <property type="entry name" value="Peptidase_M1"/>
    <property type="match status" value="1"/>
</dbReference>
<dbReference type="SUPFAM" id="SSF55486">
    <property type="entry name" value="Metalloproteases ('zincins'), catalytic domain"/>
    <property type="match status" value="1"/>
</dbReference>
<proteinExistence type="inferred from homology"/>
<dbReference type="InterPro" id="IPR035414">
    <property type="entry name" value="Peptidase_M1_pepN_Ig-like"/>
</dbReference>
<organism evidence="17 18">
    <name type="scientific">Thioalkalivibrio versutus</name>
    <dbReference type="NCBI Taxonomy" id="106634"/>
    <lineage>
        <taxon>Bacteria</taxon>
        <taxon>Pseudomonadati</taxon>
        <taxon>Pseudomonadota</taxon>
        <taxon>Gammaproteobacteria</taxon>
        <taxon>Chromatiales</taxon>
        <taxon>Ectothiorhodospiraceae</taxon>
        <taxon>Thioalkalivibrio</taxon>
    </lineage>
</organism>
<evidence type="ECO:0000256" key="3">
    <source>
        <dbReference type="ARBA" id="ARBA00010136"/>
    </source>
</evidence>
<dbReference type="PANTHER" id="PTHR46322:SF1">
    <property type="entry name" value="PUROMYCIN-SENSITIVE AMINOPEPTIDASE"/>
    <property type="match status" value="1"/>
</dbReference>